<proteinExistence type="inferred from homology"/>
<dbReference type="InterPro" id="IPR029045">
    <property type="entry name" value="ClpP/crotonase-like_dom_sf"/>
</dbReference>
<dbReference type="SUPFAM" id="SSF52096">
    <property type="entry name" value="ClpP/crotonase"/>
    <property type="match status" value="1"/>
</dbReference>
<dbReference type="InterPro" id="IPR001753">
    <property type="entry name" value="Enoyl-CoA_hydra/iso"/>
</dbReference>
<dbReference type="Proteomes" id="UP000092952">
    <property type="component" value="Chromosome"/>
</dbReference>
<dbReference type="Pfam" id="PF00378">
    <property type="entry name" value="ECH_1"/>
    <property type="match status" value="1"/>
</dbReference>
<evidence type="ECO:0000256" key="1">
    <source>
        <dbReference type="ARBA" id="ARBA00005254"/>
    </source>
</evidence>
<dbReference type="CDD" id="cd06558">
    <property type="entry name" value="crotonase-like"/>
    <property type="match status" value="1"/>
</dbReference>
<keyword evidence="3" id="KW-1185">Reference proteome</keyword>
<dbReference type="PANTHER" id="PTHR11941:SF54">
    <property type="entry name" value="ENOYL-COA HYDRATASE, MITOCHONDRIAL"/>
    <property type="match status" value="1"/>
</dbReference>
<dbReference type="RefSeq" id="WP_068806477.1">
    <property type="nucleotide sequence ID" value="NZ_CP014671.1"/>
</dbReference>
<accession>A0A1B1YWG8</accession>
<name>A0A1B1YWG8_9GAMM</name>
<dbReference type="PANTHER" id="PTHR11941">
    <property type="entry name" value="ENOYL-COA HYDRATASE-RELATED"/>
    <property type="match status" value="1"/>
</dbReference>
<reference evidence="3" key="1">
    <citation type="submission" date="2016-03" db="EMBL/GenBank/DDBJ databases">
        <title>Complete genome sequence of Solimmundus cernigliae, representing a novel lineage of polycyclic aromatic hydrocarbon degraders within the Gammaproteobacteria.</title>
        <authorList>
            <person name="Singleton D.R."/>
            <person name="Dickey A.N."/>
            <person name="Scholl E.H."/>
            <person name="Wright F.A."/>
            <person name="Aitken M.D."/>
        </authorList>
    </citation>
    <scope>NUCLEOTIDE SEQUENCE [LARGE SCALE GENOMIC DNA]</scope>
    <source>
        <strain evidence="3">TR3.2</strain>
    </source>
</reference>
<dbReference type="EMBL" id="CP014671">
    <property type="protein sequence ID" value="ANX05056.1"/>
    <property type="molecule type" value="Genomic_DNA"/>
</dbReference>
<dbReference type="AlphaFoldDB" id="A0A1B1YWG8"/>
<dbReference type="OrthoDB" id="9775794at2"/>
<dbReference type="InParanoid" id="A0A1B1YWG8"/>
<protein>
    <recommendedName>
        <fullName evidence="4">Enoyl-CoA hydratase</fullName>
    </recommendedName>
</protein>
<gene>
    <name evidence="2" type="ORF">PG2T_13315</name>
</gene>
<sequence>MSEPLVTYARDGHVAVITMNRPEAMNAMSVAMLNDLTAAVKQYAADDEAWVGVLRGEGRAFCTGGDLKEALELIGDEPANFYVMPRQGLEAFALVRATPKPMIAAVHGYCMAGGLLLANACDLIVSGESCKFGIPETSVGMPTMGYLDLWKFMGPRVFMEKVLTAEPFGAAEAKACGLVNRVVADDQVQAEAMKLAQKIAGNSPRSVAAHTQAVRLSVKYNREVLEEFQRQIWDPVVFGQDIQEGLASFGQRRKPEWKNR</sequence>
<dbReference type="GO" id="GO:0003824">
    <property type="term" value="F:catalytic activity"/>
    <property type="evidence" value="ECO:0007669"/>
    <property type="project" value="UniProtKB-ARBA"/>
</dbReference>
<dbReference type="STRING" id="1810504.PG2T_13315"/>
<comment type="similarity">
    <text evidence="1">Belongs to the enoyl-CoA hydratase/isomerase family.</text>
</comment>
<evidence type="ECO:0000313" key="3">
    <source>
        <dbReference type="Proteomes" id="UP000092952"/>
    </source>
</evidence>
<organism evidence="2 3">
    <name type="scientific">Immundisolibacter cernigliae</name>
    <dbReference type="NCBI Taxonomy" id="1810504"/>
    <lineage>
        <taxon>Bacteria</taxon>
        <taxon>Pseudomonadati</taxon>
        <taxon>Pseudomonadota</taxon>
        <taxon>Gammaproteobacteria</taxon>
        <taxon>Immundisolibacterales</taxon>
        <taxon>Immundisolibacteraceae</taxon>
        <taxon>Immundisolibacter</taxon>
    </lineage>
</organism>
<dbReference type="KEGG" id="gbi:PG2T_13315"/>
<dbReference type="GO" id="GO:0006635">
    <property type="term" value="P:fatty acid beta-oxidation"/>
    <property type="evidence" value="ECO:0007669"/>
    <property type="project" value="TreeGrafter"/>
</dbReference>
<dbReference type="Gene3D" id="3.90.226.10">
    <property type="entry name" value="2-enoyl-CoA Hydratase, Chain A, domain 1"/>
    <property type="match status" value="1"/>
</dbReference>
<evidence type="ECO:0008006" key="4">
    <source>
        <dbReference type="Google" id="ProtNLM"/>
    </source>
</evidence>
<evidence type="ECO:0000313" key="2">
    <source>
        <dbReference type="EMBL" id="ANX05056.1"/>
    </source>
</evidence>